<comment type="caution">
    <text evidence="2">The sequence shown here is derived from an EMBL/GenBank/DDBJ whole genome shotgun (WGS) entry which is preliminary data.</text>
</comment>
<dbReference type="InterPro" id="IPR013785">
    <property type="entry name" value="Aldolase_TIM"/>
</dbReference>
<evidence type="ECO:0000313" key="2">
    <source>
        <dbReference type="EMBL" id="EAR60526.1"/>
    </source>
</evidence>
<keyword evidence="3" id="KW-1185">Reference proteome</keyword>
<reference evidence="2 3" key="1">
    <citation type="submission" date="2006-02" db="EMBL/GenBank/DDBJ databases">
        <authorList>
            <person name="Pinhassi J."/>
            <person name="Pedros-Alio C."/>
            <person name="Ferriera S."/>
            <person name="Johnson J."/>
            <person name="Kravitz S."/>
            <person name="Halpern A."/>
            <person name="Remington K."/>
            <person name="Beeson K."/>
            <person name="Tran B."/>
            <person name="Rogers Y.-H."/>
            <person name="Friedman R."/>
            <person name="Venter J.C."/>
        </authorList>
    </citation>
    <scope>NUCLEOTIDE SEQUENCE [LARGE SCALE GENOMIC DNA]</scope>
    <source>
        <strain evidence="2 3">MED92</strain>
    </source>
</reference>
<dbReference type="RefSeq" id="WP_007021009.1">
    <property type="nucleotide sequence ID" value="NZ_CH724125.1"/>
</dbReference>
<feature type="domain" description="PseI/NeuA/B-like" evidence="1">
    <location>
        <begin position="21"/>
        <end position="247"/>
    </location>
</feature>
<accession>A0A7U8C4B8</accession>
<name>A0A7U8C4B8_NEPCE</name>
<evidence type="ECO:0000259" key="1">
    <source>
        <dbReference type="Pfam" id="PF03102"/>
    </source>
</evidence>
<dbReference type="InterPro" id="IPR051690">
    <property type="entry name" value="PseI-like"/>
</dbReference>
<dbReference type="GO" id="GO:0016051">
    <property type="term" value="P:carbohydrate biosynthetic process"/>
    <property type="evidence" value="ECO:0007669"/>
    <property type="project" value="InterPro"/>
</dbReference>
<dbReference type="GO" id="GO:0047444">
    <property type="term" value="F:N-acylneuraminate-9-phosphate synthase activity"/>
    <property type="evidence" value="ECO:0007669"/>
    <property type="project" value="TreeGrafter"/>
</dbReference>
<dbReference type="EMBL" id="AAOW01000016">
    <property type="protein sequence ID" value="EAR60526.1"/>
    <property type="molecule type" value="Genomic_DNA"/>
</dbReference>
<dbReference type="Proteomes" id="UP000002171">
    <property type="component" value="Unassembled WGS sequence"/>
</dbReference>
<evidence type="ECO:0000313" key="3">
    <source>
        <dbReference type="Proteomes" id="UP000002171"/>
    </source>
</evidence>
<organism evidence="2 3">
    <name type="scientific">Neptuniibacter caesariensis</name>
    <dbReference type="NCBI Taxonomy" id="207954"/>
    <lineage>
        <taxon>Bacteria</taxon>
        <taxon>Pseudomonadati</taxon>
        <taxon>Pseudomonadota</taxon>
        <taxon>Gammaproteobacteria</taxon>
        <taxon>Oceanospirillales</taxon>
        <taxon>Oceanospirillaceae</taxon>
        <taxon>Neptuniibacter</taxon>
    </lineage>
</organism>
<dbReference type="OrthoDB" id="9781701at2"/>
<dbReference type="InterPro" id="IPR013132">
    <property type="entry name" value="PseI/NeuA/B-like_N"/>
</dbReference>
<protein>
    <submittedName>
        <fullName evidence="2">N-acetylneuraminic acid synthetase</fullName>
    </submittedName>
</protein>
<sequence>MEYIAEIGWNFMGDMKLAEDMIAAAAQSGATTAKFQYWNPEKLKAGAWDNDGRREIYNKACLNADKIQQLTELCSKHNVKFLLSVFNKEDAEFVSQFSTEAIKIPSHEVANIELIRYALSTYKRVFLSLGACTEEELKDVSELVGSIRSNGEDVVAMHCVSSYPCPVEKVNLPRMAELQKLFNGELGLSDHSQSVNVPAYAVAMGATVIEKHFTVNHDLPGRDNKFAVLPEGFEAMVANCQEAKSALIFHGVSAQDIEQDTMNNYRGRWG</sequence>
<gene>
    <name evidence="2" type="ORF">MED92_16720</name>
</gene>
<dbReference type="Gene3D" id="3.20.20.70">
    <property type="entry name" value="Aldolase class I"/>
    <property type="match status" value="1"/>
</dbReference>
<dbReference type="PANTHER" id="PTHR42966:SF2">
    <property type="entry name" value="PSEUDAMINIC ACID SYNTHASE"/>
    <property type="match status" value="1"/>
</dbReference>
<dbReference type="AlphaFoldDB" id="A0A7U8C4B8"/>
<dbReference type="Pfam" id="PF03102">
    <property type="entry name" value="NeuB"/>
    <property type="match status" value="1"/>
</dbReference>
<dbReference type="PANTHER" id="PTHR42966">
    <property type="entry name" value="N-ACETYLNEURAMINATE SYNTHASE"/>
    <property type="match status" value="1"/>
</dbReference>
<proteinExistence type="predicted"/>
<dbReference type="SUPFAM" id="SSF51569">
    <property type="entry name" value="Aldolase"/>
    <property type="match status" value="1"/>
</dbReference>